<reference evidence="13 14" key="1">
    <citation type="submission" date="2016-06" db="EMBL/GenBank/DDBJ databases">
        <title>Complete genome sequences of Bordetella bronchialis and Bordetella flabilis.</title>
        <authorList>
            <person name="LiPuma J.J."/>
            <person name="Spilker T."/>
        </authorList>
    </citation>
    <scope>NUCLEOTIDE SEQUENCE [LARGE SCALE GENOMIC DNA]</scope>
    <source>
        <strain evidence="13 14">AU10664</strain>
    </source>
</reference>
<evidence type="ECO:0000256" key="8">
    <source>
        <dbReference type="RuleBase" id="RU003793"/>
    </source>
</evidence>
<evidence type="ECO:0000259" key="11">
    <source>
        <dbReference type="Pfam" id="PF01478"/>
    </source>
</evidence>
<keyword evidence="9" id="KW-0808">Transferase</keyword>
<dbReference type="AlphaFoldDB" id="A0A193GK17"/>
<dbReference type="PANTHER" id="PTHR30487">
    <property type="entry name" value="TYPE 4 PREPILIN-LIKE PROTEINS LEADER PEPTIDE-PROCESSING ENZYME"/>
    <property type="match status" value="1"/>
</dbReference>
<dbReference type="EC" id="2.1.1.-" evidence="9"/>
<dbReference type="Gene3D" id="1.20.120.1220">
    <property type="match status" value="1"/>
</dbReference>
<feature type="transmembrane region" description="Helical" evidence="10">
    <location>
        <begin position="110"/>
        <end position="128"/>
    </location>
</feature>
<dbReference type="GO" id="GO:0004190">
    <property type="term" value="F:aspartic-type endopeptidase activity"/>
    <property type="evidence" value="ECO:0007669"/>
    <property type="project" value="UniProtKB-EC"/>
</dbReference>
<evidence type="ECO:0000313" key="13">
    <source>
        <dbReference type="EMBL" id="ANN79609.1"/>
    </source>
</evidence>
<comment type="subcellular location">
    <subcellularLocation>
        <location evidence="1">Cell inner membrane</location>
        <topology evidence="1">Multi-pass membrane protein</topology>
    </subcellularLocation>
    <subcellularLocation>
        <location evidence="9">Cell membrane</location>
        <topology evidence="9">Multi-pass membrane protein</topology>
    </subcellularLocation>
</comment>
<dbReference type="Pfam" id="PF01478">
    <property type="entry name" value="Peptidase_A24"/>
    <property type="match status" value="1"/>
</dbReference>
<dbReference type="RefSeq" id="WP_066662951.1">
    <property type="nucleotide sequence ID" value="NZ_CBCSCL010000027.1"/>
</dbReference>
<feature type="domain" description="Prepilin peptidase A24 N-terminal" evidence="12">
    <location>
        <begin position="14"/>
        <end position="106"/>
    </location>
</feature>
<keyword evidence="9" id="KW-0645">Protease</keyword>
<keyword evidence="6 10" id="KW-1133">Transmembrane helix</keyword>
<evidence type="ECO:0000256" key="1">
    <source>
        <dbReference type="ARBA" id="ARBA00004429"/>
    </source>
</evidence>
<dbReference type="GO" id="GO:0008168">
    <property type="term" value="F:methyltransferase activity"/>
    <property type="evidence" value="ECO:0007669"/>
    <property type="project" value="UniProtKB-KW"/>
</dbReference>
<dbReference type="InterPro" id="IPR050882">
    <property type="entry name" value="Prepilin_peptidase/N-MTase"/>
</dbReference>
<evidence type="ECO:0000256" key="2">
    <source>
        <dbReference type="ARBA" id="ARBA00005801"/>
    </source>
</evidence>
<name>A0A193GK17_9BORD</name>
<dbReference type="GO" id="GO:0005886">
    <property type="term" value="C:plasma membrane"/>
    <property type="evidence" value="ECO:0007669"/>
    <property type="project" value="UniProtKB-SubCell"/>
</dbReference>
<dbReference type="InterPro" id="IPR010627">
    <property type="entry name" value="Prepilin_pept_A24_N"/>
</dbReference>
<evidence type="ECO:0000256" key="5">
    <source>
        <dbReference type="ARBA" id="ARBA00022692"/>
    </source>
</evidence>
<comment type="function">
    <text evidence="9">Plays an essential role in type IV pili and type II pseudopili formation by proteolytically removing the leader sequence from substrate proteins and subsequently monomethylating the alpha-amino group of the newly exposed N-terminal phenylalanine.</text>
</comment>
<keyword evidence="4" id="KW-0997">Cell inner membrane</keyword>
<evidence type="ECO:0000256" key="4">
    <source>
        <dbReference type="ARBA" id="ARBA00022519"/>
    </source>
</evidence>
<evidence type="ECO:0000256" key="9">
    <source>
        <dbReference type="RuleBase" id="RU003794"/>
    </source>
</evidence>
<evidence type="ECO:0000313" key="14">
    <source>
        <dbReference type="Proteomes" id="UP000091926"/>
    </source>
</evidence>
<evidence type="ECO:0000256" key="10">
    <source>
        <dbReference type="SAM" id="Phobius"/>
    </source>
</evidence>
<feature type="transmembrane region" description="Helical" evidence="10">
    <location>
        <begin position="134"/>
        <end position="150"/>
    </location>
</feature>
<keyword evidence="9" id="KW-0489">Methyltransferase</keyword>
<gene>
    <name evidence="13" type="ORF">BAU07_23055</name>
</gene>
<dbReference type="GO" id="GO:0032259">
    <property type="term" value="P:methylation"/>
    <property type="evidence" value="ECO:0007669"/>
    <property type="project" value="UniProtKB-KW"/>
</dbReference>
<sequence>MAIDPQSAIWLAAVLGLVVGTCLAALLRRLPRIQGDDWDRAWPRPWRVDSACHSCGAALRGWPRLPVLGWLFGPGRCGACRAPVAARGVLVALLTAVLFALCAWRFGPGYAALCAMVLVAALVALAWIDAQTGLLPDVVTLPLMWAGLLVNTMQVFATPVDAILGAAAGYLFLWAIYQGFRLATGREGMGYGDFKLLAALGAWLGLPALPAVLIAASMAGVIVGMALILMRRIKRNQPQPFGPYLALAGIVGLLATGLHIG</sequence>
<evidence type="ECO:0000256" key="6">
    <source>
        <dbReference type="ARBA" id="ARBA00022989"/>
    </source>
</evidence>
<dbReference type="Proteomes" id="UP000091926">
    <property type="component" value="Chromosome"/>
</dbReference>
<dbReference type="KEGG" id="bfz:BAU07_23055"/>
<dbReference type="GO" id="GO:0006465">
    <property type="term" value="P:signal peptide processing"/>
    <property type="evidence" value="ECO:0007669"/>
    <property type="project" value="TreeGrafter"/>
</dbReference>
<dbReference type="InterPro" id="IPR014032">
    <property type="entry name" value="Peptidase_A24A_bac"/>
</dbReference>
<accession>A0A193GK17</accession>
<keyword evidence="14" id="KW-1185">Reference proteome</keyword>
<proteinExistence type="inferred from homology"/>
<comment type="similarity">
    <text evidence="2 8">Belongs to the peptidase A24 family.</text>
</comment>
<comment type="catalytic activity">
    <reaction evidence="9">
        <text>Typically cleaves a -Gly-|-Phe- bond to release an N-terminal, basic peptide of 5-8 residues from type IV prepilin, and then N-methylates the new N-terminal amino group, the methyl donor being S-adenosyl-L-methionine.</text>
        <dbReference type="EC" id="3.4.23.43"/>
    </reaction>
</comment>
<dbReference type="OrthoDB" id="9789291at2"/>
<evidence type="ECO:0000256" key="7">
    <source>
        <dbReference type="ARBA" id="ARBA00023136"/>
    </source>
</evidence>
<dbReference type="PRINTS" id="PR00864">
    <property type="entry name" value="PREPILNPTASE"/>
</dbReference>
<feature type="transmembrane region" description="Helical" evidence="10">
    <location>
        <begin position="241"/>
        <end position="260"/>
    </location>
</feature>
<dbReference type="EMBL" id="CP016172">
    <property type="protein sequence ID" value="ANN79609.1"/>
    <property type="molecule type" value="Genomic_DNA"/>
</dbReference>
<evidence type="ECO:0000256" key="3">
    <source>
        <dbReference type="ARBA" id="ARBA00022475"/>
    </source>
</evidence>
<feature type="transmembrane region" description="Helical" evidence="10">
    <location>
        <begin position="200"/>
        <end position="229"/>
    </location>
</feature>
<keyword evidence="3" id="KW-1003">Cell membrane</keyword>
<feature type="transmembrane region" description="Helical" evidence="10">
    <location>
        <begin position="84"/>
        <end position="103"/>
    </location>
</feature>
<feature type="transmembrane region" description="Helical" evidence="10">
    <location>
        <begin position="162"/>
        <end position="180"/>
    </location>
</feature>
<keyword evidence="9" id="KW-0378">Hydrolase</keyword>
<keyword evidence="5 9" id="KW-0812">Transmembrane</keyword>
<dbReference type="STRING" id="463014.BAU07_23055"/>
<protein>
    <recommendedName>
        <fullName evidence="9">Prepilin leader peptidase/N-methyltransferase</fullName>
        <ecNumber evidence="9">2.1.1.-</ecNumber>
        <ecNumber evidence="9">3.4.23.43</ecNumber>
    </recommendedName>
</protein>
<keyword evidence="7 10" id="KW-0472">Membrane</keyword>
<dbReference type="Pfam" id="PF06750">
    <property type="entry name" value="A24_N_bact"/>
    <property type="match status" value="1"/>
</dbReference>
<evidence type="ECO:0000259" key="12">
    <source>
        <dbReference type="Pfam" id="PF06750"/>
    </source>
</evidence>
<dbReference type="PANTHER" id="PTHR30487:SF0">
    <property type="entry name" value="PREPILIN LEADER PEPTIDASE_N-METHYLTRANSFERASE-RELATED"/>
    <property type="match status" value="1"/>
</dbReference>
<dbReference type="EC" id="3.4.23.43" evidence="9"/>
<keyword evidence="9" id="KW-0511">Multifunctional enzyme</keyword>
<organism evidence="13 14">
    <name type="scientific">Bordetella flabilis</name>
    <dbReference type="NCBI Taxonomy" id="463014"/>
    <lineage>
        <taxon>Bacteria</taxon>
        <taxon>Pseudomonadati</taxon>
        <taxon>Pseudomonadota</taxon>
        <taxon>Betaproteobacteria</taxon>
        <taxon>Burkholderiales</taxon>
        <taxon>Alcaligenaceae</taxon>
        <taxon>Bordetella</taxon>
    </lineage>
</organism>
<feature type="domain" description="Prepilin type IV endopeptidase peptidase" evidence="11">
    <location>
        <begin position="116"/>
        <end position="224"/>
    </location>
</feature>
<dbReference type="InterPro" id="IPR000045">
    <property type="entry name" value="Prepilin_IV_endopep_pep"/>
</dbReference>